<feature type="transmembrane region" description="Helical" evidence="6">
    <location>
        <begin position="80"/>
        <end position="102"/>
    </location>
</feature>
<dbReference type="Proteomes" id="UP001597383">
    <property type="component" value="Unassembled WGS sequence"/>
</dbReference>
<evidence type="ECO:0000313" key="8">
    <source>
        <dbReference type="Proteomes" id="UP001597383"/>
    </source>
</evidence>
<feature type="transmembrane region" description="Helical" evidence="6">
    <location>
        <begin position="26"/>
        <end position="44"/>
    </location>
</feature>
<evidence type="ECO:0000256" key="4">
    <source>
        <dbReference type="ARBA" id="ARBA00023136"/>
    </source>
</evidence>
<comment type="caution">
    <text evidence="7">The sequence shown here is derived from an EMBL/GenBank/DDBJ whole genome shotgun (WGS) entry which is preliminary data.</text>
</comment>
<gene>
    <name evidence="7" type="ORF">ACFSJF_11175</name>
</gene>
<dbReference type="RefSeq" id="WP_377557426.1">
    <property type="nucleotide sequence ID" value="NZ_JBHUHQ010000016.1"/>
</dbReference>
<evidence type="ECO:0000256" key="6">
    <source>
        <dbReference type="SAM" id="Phobius"/>
    </source>
</evidence>
<dbReference type="InterPro" id="IPR019109">
    <property type="entry name" value="MamF_MmsF"/>
</dbReference>
<evidence type="ECO:0000256" key="2">
    <source>
        <dbReference type="ARBA" id="ARBA00022692"/>
    </source>
</evidence>
<evidence type="ECO:0000313" key="7">
    <source>
        <dbReference type="EMBL" id="MFD2044831.1"/>
    </source>
</evidence>
<accession>A0ABW4W1B6</accession>
<comment type="subcellular location">
    <subcellularLocation>
        <location evidence="1">Membrane</location>
        <topology evidence="1">Multi-pass membrane protein</topology>
    </subcellularLocation>
</comment>
<dbReference type="EMBL" id="JBHUHQ010000016">
    <property type="protein sequence ID" value="MFD2044831.1"/>
    <property type="molecule type" value="Genomic_DNA"/>
</dbReference>
<keyword evidence="8" id="KW-1185">Reference proteome</keyword>
<dbReference type="Pfam" id="PF09685">
    <property type="entry name" value="MamF_MmsF"/>
    <property type="match status" value="1"/>
</dbReference>
<organism evidence="7 8">
    <name type="scientific">Ornithinibacillus salinisoli</name>
    <dbReference type="NCBI Taxonomy" id="1848459"/>
    <lineage>
        <taxon>Bacteria</taxon>
        <taxon>Bacillati</taxon>
        <taxon>Bacillota</taxon>
        <taxon>Bacilli</taxon>
        <taxon>Bacillales</taxon>
        <taxon>Bacillaceae</taxon>
        <taxon>Ornithinibacillus</taxon>
    </lineage>
</organism>
<keyword evidence="4 6" id="KW-0472">Membrane</keyword>
<sequence length="119" mass="13117">MTEENMESTEENVTEVESEDVKNNKGLAILAYIGFLFIVPLLAAKESKFAMYHTNQGLILFIIGVAVYIVGSIIPVIGWFLILPVGSVLWLIWAIIGIINAANGKEKPLPWIGNMSIIK</sequence>
<keyword evidence="3 6" id="KW-1133">Transmembrane helix</keyword>
<feature type="region of interest" description="Disordered" evidence="5">
    <location>
        <begin position="1"/>
        <end position="20"/>
    </location>
</feature>
<evidence type="ECO:0000256" key="1">
    <source>
        <dbReference type="ARBA" id="ARBA00004141"/>
    </source>
</evidence>
<protein>
    <submittedName>
        <fullName evidence="7">DUF4870 domain-containing protein</fullName>
    </submittedName>
</protein>
<reference evidence="8" key="1">
    <citation type="journal article" date="2019" name="Int. J. Syst. Evol. Microbiol.">
        <title>The Global Catalogue of Microorganisms (GCM) 10K type strain sequencing project: providing services to taxonomists for standard genome sequencing and annotation.</title>
        <authorList>
            <consortium name="The Broad Institute Genomics Platform"/>
            <consortium name="The Broad Institute Genome Sequencing Center for Infectious Disease"/>
            <person name="Wu L."/>
            <person name="Ma J."/>
        </authorList>
    </citation>
    <scope>NUCLEOTIDE SEQUENCE [LARGE SCALE GENOMIC DNA]</scope>
    <source>
        <strain evidence="8">R28</strain>
    </source>
</reference>
<proteinExistence type="predicted"/>
<evidence type="ECO:0000256" key="5">
    <source>
        <dbReference type="SAM" id="MobiDB-lite"/>
    </source>
</evidence>
<name>A0ABW4W1B6_9BACI</name>
<feature type="transmembrane region" description="Helical" evidence="6">
    <location>
        <begin position="56"/>
        <end position="74"/>
    </location>
</feature>
<evidence type="ECO:0000256" key="3">
    <source>
        <dbReference type="ARBA" id="ARBA00022989"/>
    </source>
</evidence>
<keyword evidence="2 6" id="KW-0812">Transmembrane</keyword>
<feature type="compositionally biased region" description="Acidic residues" evidence="5">
    <location>
        <begin position="1"/>
        <end position="18"/>
    </location>
</feature>